<accession>A0A9D3T4B6</accession>
<protein>
    <submittedName>
        <fullName evidence="1">Uncharacterized protein</fullName>
    </submittedName>
</protein>
<organism evidence="1 2">
    <name type="scientific">Megalops atlanticus</name>
    <name type="common">Tarpon</name>
    <name type="synonym">Clupea gigantea</name>
    <dbReference type="NCBI Taxonomy" id="7932"/>
    <lineage>
        <taxon>Eukaryota</taxon>
        <taxon>Metazoa</taxon>
        <taxon>Chordata</taxon>
        <taxon>Craniata</taxon>
        <taxon>Vertebrata</taxon>
        <taxon>Euteleostomi</taxon>
        <taxon>Actinopterygii</taxon>
        <taxon>Neopterygii</taxon>
        <taxon>Teleostei</taxon>
        <taxon>Elopiformes</taxon>
        <taxon>Megalopidae</taxon>
        <taxon>Megalops</taxon>
    </lineage>
</organism>
<evidence type="ECO:0000313" key="2">
    <source>
        <dbReference type="Proteomes" id="UP001046870"/>
    </source>
</evidence>
<feature type="non-terminal residue" evidence="1">
    <location>
        <position position="1"/>
    </location>
</feature>
<gene>
    <name evidence="1" type="ORF">MATL_G00204060</name>
</gene>
<dbReference type="OrthoDB" id="8446971at2759"/>
<dbReference type="PANTHER" id="PTHR34488">
    <property type="entry name" value="SI:CH211-245H14.1-RELATED"/>
    <property type="match status" value="1"/>
</dbReference>
<sequence length="337" mass="37745">QDHKLNKQFPDLSSRISTWSTNPELKVYLVLAGNTLNVHKTFVDRLGAKVHLTEVQKVEECDVILAFCPISSRAGTDIDAALKKIPAVKPAFLVVMHHTFDPNQTGLFNSRHVTRRDVLTVDCLFHEKQGLLHCSGNDEAVDIILKKVNVQPRPSRLYSALKTKASSALSMLPDLHSWIPTWSTKPELKVYVVLAGNTLNVHKTFVARLRAKVHLTEVQNVEECDVILVFCPVSSRAGTDIDAALQKTPADKPAFLVMMHHTFDPNHTVPESNRHVTRSDVLTVDCLFHETKGLLSCARNDAAVYIILKTLNLQPRVPLWLSAGLLQTVLETLKYWM</sequence>
<dbReference type="PANTHER" id="PTHR34488:SF1">
    <property type="entry name" value="SI:CH211-245H14.1-RELATED"/>
    <property type="match status" value="1"/>
</dbReference>
<keyword evidence="2" id="KW-1185">Reference proteome</keyword>
<evidence type="ECO:0000313" key="1">
    <source>
        <dbReference type="EMBL" id="KAG7460919.1"/>
    </source>
</evidence>
<proteinExistence type="predicted"/>
<comment type="caution">
    <text evidence="1">The sequence shown here is derived from an EMBL/GenBank/DDBJ whole genome shotgun (WGS) entry which is preliminary data.</text>
</comment>
<reference evidence="1" key="1">
    <citation type="submission" date="2021-01" db="EMBL/GenBank/DDBJ databases">
        <authorList>
            <person name="Zahm M."/>
            <person name="Roques C."/>
            <person name="Cabau C."/>
            <person name="Klopp C."/>
            <person name="Donnadieu C."/>
            <person name="Jouanno E."/>
            <person name="Lampietro C."/>
            <person name="Louis A."/>
            <person name="Herpin A."/>
            <person name="Echchiki A."/>
            <person name="Berthelot C."/>
            <person name="Parey E."/>
            <person name="Roest-Crollius H."/>
            <person name="Braasch I."/>
            <person name="Postlethwait J."/>
            <person name="Bobe J."/>
            <person name="Montfort J."/>
            <person name="Bouchez O."/>
            <person name="Begum T."/>
            <person name="Mejri S."/>
            <person name="Adams A."/>
            <person name="Chen W.-J."/>
            <person name="Guiguen Y."/>
        </authorList>
    </citation>
    <scope>NUCLEOTIDE SEQUENCE</scope>
    <source>
        <strain evidence="1">YG-15Mar2019-1</strain>
        <tissue evidence="1">Brain</tissue>
    </source>
</reference>
<name>A0A9D3T4B6_MEGAT</name>
<dbReference type="Proteomes" id="UP001046870">
    <property type="component" value="Chromosome 18"/>
</dbReference>
<dbReference type="EMBL" id="JAFDVH010000018">
    <property type="protein sequence ID" value="KAG7460919.1"/>
    <property type="molecule type" value="Genomic_DNA"/>
</dbReference>
<dbReference type="AlphaFoldDB" id="A0A9D3T4B6"/>